<evidence type="ECO:0000256" key="9">
    <source>
        <dbReference type="PIRSR" id="PIRSR601233-1"/>
    </source>
</evidence>
<keyword evidence="4 10" id="KW-0547">Nucleotide-binding</keyword>
<evidence type="ECO:0000256" key="6">
    <source>
        <dbReference type="ARBA" id="ARBA00023134"/>
    </source>
</evidence>
<protein>
    <recommendedName>
        <fullName evidence="1">3'-phosphate/5'-hydroxy nucleic acid ligase</fullName>
        <ecNumber evidence="1">6.5.1.8</ecNumber>
    </recommendedName>
</protein>
<dbReference type="AlphaFoldDB" id="A0A5U9QY18"/>
<dbReference type="GO" id="GO:0003972">
    <property type="term" value="F:RNA ligase (ATP) activity"/>
    <property type="evidence" value="ECO:0007669"/>
    <property type="project" value="TreeGrafter"/>
</dbReference>
<evidence type="ECO:0000256" key="8">
    <source>
        <dbReference type="ARBA" id="ARBA00047746"/>
    </source>
</evidence>
<organism evidence="12">
    <name type="scientific">Salmonella enterica subsp. enterica serovar Schwarzengrund</name>
    <dbReference type="NCBI Taxonomy" id="340190"/>
    <lineage>
        <taxon>Bacteria</taxon>
        <taxon>Pseudomonadati</taxon>
        <taxon>Pseudomonadota</taxon>
        <taxon>Gammaproteobacteria</taxon>
        <taxon>Enterobacterales</taxon>
        <taxon>Enterobacteriaceae</taxon>
        <taxon>Salmonella</taxon>
    </lineage>
</organism>
<dbReference type="EC" id="6.5.1.8" evidence="1"/>
<comment type="cofactor">
    <cofactor evidence="11">
        <name>Mn(2+)</name>
        <dbReference type="ChEBI" id="CHEBI:29035"/>
    </cofactor>
    <text evidence="11">Binds 2 manganese ions per subunit.</text>
</comment>
<evidence type="ECO:0000256" key="4">
    <source>
        <dbReference type="ARBA" id="ARBA00022741"/>
    </source>
</evidence>
<gene>
    <name evidence="12" type="ORF">DPO64_24095</name>
</gene>
<evidence type="ECO:0000256" key="3">
    <source>
        <dbReference type="ARBA" id="ARBA00022723"/>
    </source>
</evidence>
<dbReference type="InterPro" id="IPR017510">
    <property type="entry name" value="RtcB2"/>
</dbReference>
<feature type="active site" description="GMP-histidine intermediate" evidence="9">
    <location>
        <position position="104"/>
    </location>
</feature>
<dbReference type="PANTHER" id="PTHR11118:SF1">
    <property type="entry name" value="RNA-SPLICING LIGASE RTCB HOMOLOG"/>
    <property type="match status" value="1"/>
</dbReference>
<keyword evidence="2 12" id="KW-0436">Ligase</keyword>
<sequence>LPEDSDDARRYLAEHDDALAFARSNRALIARRILQQLRAEGEPRLDVAHNFVEPCTVAGEAGWLHRKGATPDGQGLVIIPGSRGDYSWLVKPVVSEESLFSLAHGAGRKWMRTECKDRLSAKFTPRQLCRTGMGSRVICRDRQLIYEEAPQAYKSIDSVVDCLADAGLITPVACLRPVLTLKTSGEKSA</sequence>
<evidence type="ECO:0000256" key="5">
    <source>
        <dbReference type="ARBA" id="ARBA00022800"/>
    </source>
</evidence>
<feature type="binding site" evidence="10">
    <location>
        <position position="87"/>
    </location>
    <ligand>
        <name>GMP</name>
        <dbReference type="ChEBI" id="CHEBI:58115"/>
    </ligand>
</feature>
<dbReference type="Pfam" id="PF01139">
    <property type="entry name" value="RtcB"/>
    <property type="match status" value="1"/>
</dbReference>
<comment type="catalytic activity">
    <reaction evidence="8">
        <text>a 3'-end 3'-phospho-ribonucleotide-RNA + a 5'-end dephospho-ribonucleoside-RNA + GTP = a ribonucleotidyl-ribonucleotide-RNA + GMP + diphosphate</text>
        <dbReference type="Rhea" id="RHEA:68076"/>
        <dbReference type="Rhea" id="RHEA-COMP:10463"/>
        <dbReference type="Rhea" id="RHEA-COMP:13936"/>
        <dbReference type="Rhea" id="RHEA-COMP:17355"/>
        <dbReference type="ChEBI" id="CHEBI:33019"/>
        <dbReference type="ChEBI" id="CHEBI:37565"/>
        <dbReference type="ChEBI" id="CHEBI:58115"/>
        <dbReference type="ChEBI" id="CHEBI:83062"/>
        <dbReference type="ChEBI" id="CHEBI:138284"/>
        <dbReference type="ChEBI" id="CHEBI:173118"/>
        <dbReference type="EC" id="6.5.1.8"/>
    </reaction>
</comment>
<evidence type="ECO:0000256" key="7">
    <source>
        <dbReference type="ARBA" id="ARBA00023211"/>
    </source>
</evidence>
<dbReference type="GO" id="GO:0006396">
    <property type="term" value="P:RNA processing"/>
    <property type="evidence" value="ECO:0007669"/>
    <property type="project" value="InterPro"/>
</dbReference>
<dbReference type="GO" id="GO:0005525">
    <property type="term" value="F:GTP binding"/>
    <property type="evidence" value="ECO:0007669"/>
    <property type="project" value="UniProtKB-KW"/>
</dbReference>
<feature type="non-terminal residue" evidence="12">
    <location>
        <position position="1"/>
    </location>
</feature>
<dbReference type="InterPro" id="IPR036025">
    <property type="entry name" value="RtcB-like_sf"/>
</dbReference>
<dbReference type="GO" id="GO:0046872">
    <property type="term" value="F:metal ion binding"/>
    <property type="evidence" value="ECO:0007669"/>
    <property type="project" value="UniProtKB-KW"/>
</dbReference>
<feature type="binding site" evidence="10">
    <location>
        <begin position="49"/>
        <end position="50"/>
    </location>
    <ligand>
        <name>GMP</name>
        <dbReference type="ChEBI" id="CHEBI:58115"/>
    </ligand>
</feature>
<feature type="binding site" evidence="11">
    <location>
        <position position="49"/>
    </location>
    <ligand>
        <name>Mn(2+)</name>
        <dbReference type="ChEBI" id="CHEBI:29035"/>
        <label>2</label>
    </ligand>
</feature>
<evidence type="ECO:0000313" key="12">
    <source>
        <dbReference type="EMBL" id="EBS3657259.1"/>
    </source>
</evidence>
<evidence type="ECO:0000256" key="10">
    <source>
        <dbReference type="PIRSR" id="PIRSR601233-2"/>
    </source>
</evidence>
<accession>A0A5U9QY18</accession>
<keyword evidence="3 11" id="KW-0479">Metal-binding</keyword>
<evidence type="ECO:0000256" key="11">
    <source>
        <dbReference type="PIRSR" id="PIRSR601233-3"/>
    </source>
</evidence>
<dbReference type="SUPFAM" id="SSF103365">
    <property type="entry name" value="Hypothetical protein PH1602"/>
    <property type="match status" value="1"/>
</dbReference>
<dbReference type="GO" id="GO:0170057">
    <property type="term" value="F:RNA ligase (GTP) activity"/>
    <property type="evidence" value="ECO:0007669"/>
    <property type="project" value="UniProtKB-EC"/>
</dbReference>
<feature type="binding site" evidence="10">
    <location>
        <begin position="104"/>
        <end position="107"/>
    </location>
    <ligand>
        <name>GMP</name>
        <dbReference type="ChEBI" id="CHEBI:58115"/>
    </ligand>
</feature>
<proteinExistence type="predicted"/>
<reference evidence="12" key="1">
    <citation type="submission" date="2018-06" db="EMBL/GenBank/DDBJ databases">
        <authorList>
            <person name="Ashton P.M."/>
            <person name="Dallman T."/>
            <person name="Nair S."/>
            <person name="De Pinna E."/>
            <person name="Peters T."/>
            <person name="Grant K."/>
        </authorList>
    </citation>
    <scope>NUCLEOTIDE SEQUENCE</scope>
    <source>
        <strain evidence="12">414576</strain>
    </source>
</reference>
<dbReference type="InterPro" id="IPR001233">
    <property type="entry name" value="RtcB"/>
</dbReference>
<name>A0A5U9QY18_SALET</name>
<dbReference type="GO" id="GO:0042245">
    <property type="term" value="P:RNA repair"/>
    <property type="evidence" value="ECO:0007669"/>
    <property type="project" value="UniProtKB-KW"/>
</dbReference>
<feature type="binding site" evidence="10">
    <location>
        <position position="182"/>
    </location>
    <ligand>
        <name>GMP</name>
        <dbReference type="ChEBI" id="CHEBI:58115"/>
    </ligand>
</feature>
<evidence type="ECO:0000256" key="1">
    <source>
        <dbReference type="ARBA" id="ARBA00012726"/>
    </source>
</evidence>
<dbReference type="EMBL" id="AAGVIB010000223">
    <property type="protein sequence ID" value="EBS3657259.1"/>
    <property type="molecule type" value="Genomic_DNA"/>
</dbReference>
<dbReference type="NCBIfam" id="TIGR03073">
    <property type="entry name" value="release_rtcB"/>
    <property type="match status" value="1"/>
</dbReference>
<comment type="caution">
    <text evidence="12">The sequence shown here is derived from an EMBL/GenBank/DDBJ whole genome shotgun (WGS) entry which is preliminary data.</text>
</comment>
<keyword evidence="5" id="KW-0692">RNA repair</keyword>
<keyword evidence="7 11" id="KW-0464">Manganese</keyword>
<keyword evidence="6 10" id="KW-0342">GTP-binding</keyword>
<evidence type="ECO:0000256" key="2">
    <source>
        <dbReference type="ARBA" id="ARBA00022598"/>
    </source>
</evidence>
<dbReference type="PANTHER" id="PTHR11118">
    <property type="entry name" value="RNA-SPLICING LIGASE RTCB HOMOLOG"/>
    <property type="match status" value="1"/>
</dbReference>
<dbReference type="Gene3D" id="3.90.1860.10">
    <property type="entry name" value="tRNA-splicing ligase RtcB"/>
    <property type="match status" value="1"/>
</dbReference>